<gene>
    <name evidence="2" type="ORF">J6I44_19660</name>
</gene>
<sequence length="254" mass="27240">MINVKCSILVLFWLLCFVGNGVAQESTSVVVRAQAKDAKFIGSSMGGVAIVISETETGKILAEGTTEGSTGDTNRLVSNPQQRYGELHTEDAAKFEAHLTLNEPTFVTITARGPLAQKQSAITASTQLWLIPGKDITGDGVVMEMPGFAIDILQPQAHERNSNDTITITANVVMMCGCPIEPGGLWDSNEMEFVATIAKGGQEVSEIPMDFTGKTSTFEAEYTPQESGAYQITVHGFDPRTGNTGVDQTTFIKQ</sequence>
<evidence type="ECO:0000313" key="3">
    <source>
        <dbReference type="Proteomes" id="UP001207918"/>
    </source>
</evidence>
<organism evidence="2 3">
    <name type="scientific">Fodinibius salsisoli</name>
    <dbReference type="NCBI Taxonomy" id="2820877"/>
    <lineage>
        <taxon>Bacteria</taxon>
        <taxon>Pseudomonadati</taxon>
        <taxon>Balneolota</taxon>
        <taxon>Balneolia</taxon>
        <taxon>Balneolales</taxon>
        <taxon>Balneolaceae</taxon>
        <taxon>Fodinibius</taxon>
    </lineage>
</organism>
<dbReference type="RefSeq" id="WP_265767955.1">
    <property type="nucleotide sequence ID" value="NZ_JAGGJA010000022.1"/>
</dbReference>
<reference evidence="2 3" key="1">
    <citation type="submission" date="2021-03" db="EMBL/GenBank/DDBJ databases">
        <title>Aliifodinibius sp. nov., a new bacterium isolated from saline soil.</title>
        <authorList>
            <person name="Galisteo C."/>
            <person name="De La Haba R."/>
            <person name="Sanchez-Porro C."/>
            <person name="Ventosa A."/>
        </authorList>
    </citation>
    <scope>NUCLEOTIDE SEQUENCE [LARGE SCALE GENOMIC DNA]</scope>
    <source>
        <strain evidence="2 3">1BSP15-2V2</strain>
    </source>
</reference>
<name>A0ABT3PT87_9BACT</name>
<keyword evidence="3" id="KW-1185">Reference proteome</keyword>
<protein>
    <submittedName>
        <fullName evidence="2">Uncharacterized protein</fullName>
    </submittedName>
</protein>
<evidence type="ECO:0000256" key="1">
    <source>
        <dbReference type="SAM" id="SignalP"/>
    </source>
</evidence>
<accession>A0ABT3PT87</accession>
<dbReference type="EMBL" id="JAGGJA010000022">
    <property type="protein sequence ID" value="MCW9709087.1"/>
    <property type="molecule type" value="Genomic_DNA"/>
</dbReference>
<keyword evidence="1" id="KW-0732">Signal</keyword>
<dbReference type="Proteomes" id="UP001207918">
    <property type="component" value="Unassembled WGS sequence"/>
</dbReference>
<proteinExistence type="predicted"/>
<comment type="caution">
    <text evidence="2">The sequence shown here is derived from an EMBL/GenBank/DDBJ whole genome shotgun (WGS) entry which is preliminary data.</text>
</comment>
<feature type="signal peptide" evidence="1">
    <location>
        <begin position="1"/>
        <end position="23"/>
    </location>
</feature>
<evidence type="ECO:0000313" key="2">
    <source>
        <dbReference type="EMBL" id="MCW9709087.1"/>
    </source>
</evidence>
<feature type="chain" id="PRO_5045721423" evidence="1">
    <location>
        <begin position="24"/>
        <end position="254"/>
    </location>
</feature>